<feature type="domain" description="BTB" evidence="2">
    <location>
        <begin position="79"/>
        <end position="158"/>
    </location>
</feature>
<sequence length="375" mass="42304">MSPNTRGTATSRHPNALPATPISKNETANPPLPQRPSKRKQAEDEGDATIVEPETPTNATNKKAKLSYEKHDRFWVLDGNVVLEIQNTRFKLHRSRLATQSKWFEALFEKRAGGEVTVEEGAPDLDSVIVEDEDGTDVYYLDSTEVSLDDFVELLTAMEDTIDYCSKRQPLPIHVAVFTAATILRFDKFAEYAKKNITSPTIGFSDSLDAVTHESRLYVIDAVLLGRTWLPKILKRAFYELARMSDIRDIGTQEPALDPPEIAIGYLPPSDLQLVTYVQKELALAWADVLALQPYDKCRVQDCTAARTRPIYEAVHNSGIGKAFVLDPICGLQALIGMKWFGELGYCQNCAKRRKKELAEMRKKIWTDLDDWLRQ</sequence>
<dbReference type="Gene3D" id="3.30.710.10">
    <property type="entry name" value="Potassium Channel Kv1.1, Chain A"/>
    <property type="match status" value="1"/>
</dbReference>
<proteinExistence type="predicted"/>
<accession>A0A550CRT2</accession>
<dbReference type="InterPro" id="IPR011333">
    <property type="entry name" value="SKP1/BTB/POZ_sf"/>
</dbReference>
<dbReference type="InterPro" id="IPR000210">
    <property type="entry name" value="BTB/POZ_dom"/>
</dbReference>
<organism evidence="3 4">
    <name type="scientific">Schizophyllum amplum</name>
    <dbReference type="NCBI Taxonomy" id="97359"/>
    <lineage>
        <taxon>Eukaryota</taxon>
        <taxon>Fungi</taxon>
        <taxon>Dikarya</taxon>
        <taxon>Basidiomycota</taxon>
        <taxon>Agaricomycotina</taxon>
        <taxon>Agaricomycetes</taxon>
        <taxon>Agaricomycetidae</taxon>
        <taxon>Agaricales</taxon>
        <taxon>Schizophyllaceae</taxon>
        <taxon>Schizophyllum</taxon>
    </lineage>
</organism>
<gene>
    <name evidence="3" type="ORF">BD626DRAFT_564445</name>
</gene>
<evidence type="ECO:0000313" key="3">
    <source>
        <dbReference type="EMBL" id="TRM67516.1"/>
    </source>
</evidence>
<evidence type="ECO:0000313" key="4">
    <source>
        <dbReference type="Proteomes" id="UP000320762"/>
    </source>
</evidence>
<dbReference type="Proteomes" id="UP000320762">
    <property type="component" value="Unassembled WGS sequence"/>
</dbReference>
<dbReference type="PROSITE" id="PS50097">
    <property type="entry name" value="BTB"/>
    <property type="match status" value="1"/>
</dbReference>
<evidence type="ECO:0000256" key="1">
    <source>
        <dbReference type="SAM" id="MobiDB-lite"/>
    </source>
</evidence>
<evidence type="ECO:0000259" key="2">
    <source>
        <dbReference type="PROSITE" id="PS50097"/>
    </source>
</evidence>
<feature type="region of interest" description="Disordered" evidence="1">
    <location>
        <begin position="1"/>
        <end position="64"/>
    </location>
</feature>
<feature type="compositionally biased region" description="Polar residues" evidence="1">
    <location>
        <begin position="1"/>
        <end position="13"/>
    </location>
</feature>
<name>A0A550CRT2_9AGAR</name>
<dbReference type="AlphaFoldDB" id="A0A550CRT2"/>
<dbReference type="OrthoDB" id="2746456at2759"/>
<protein>
    <recommendedName>
        <fullName evidence="2">BTB domain-containing protein</fullName>
    </recommendedName>
</protein>
<comment type="caution">
    <text evidence="3">The sequence shown here is derived from an EMBL/GenBank/DDBJ whole genome shotgun (WGS) entry which is preliminary data.</text>
</comment>
<reference evidence="3 4" key="1">
    <citation type="journal article" date="2019" name="New Phytol.">
        <title>Comparative genomics reveals unique wood-decay strategies and fruiting body development in the Schizophyllaceae.</title>
        <authorList>
            <person name="Almasi E."/>
            <person name="Sahu N."/>
            <person name="Krizsan K."/>
            <person name="Balint B."/>
            <person name="Kovacs G.M."/>
            <person name="Kiss B."/>
            <person name="Cseklye J."/>
            <person name="Drula E."/>
            <person name="Henrissat B."/>
            <person name="Nagy I."/>
            <person name="Chovatia M."/>
            <person name="Adam C."/>
            <person name="LaButti K."/>
            <person name="Lipzen A."/>
            <person name="Riley R."/>
            <person name="Grigoriev I.V."/>
            <person name="Nagy L.G."/>
        </authorList>
    </citation>
    <scope>NUCLEOTIDE SEQUENCE [LARGE SCALE GENOMIC DNA]</scope>
    <source>
        <strain evidence="3 4">NL-1724</strain>
    </source>
</reference>
<dbReference type="CDD" id="cd18186">
    <property type="entry name" value="BTB_POZ_ZBTB_KLHL-like"/>
    <property type="match status" value="1"/>
</dbReference>
<keyword evidence="4" id="KW-1185">Reference proteome</keyword>
<dbReference type="EMBL" id="VDMD01000002">
    <property type="protein sequence ID" value="TRM67516.1"/>
    <property type="molecule type" value="Genomic_DNA"/>
</dbReference>